<accession>A0A1G1WNY1</accession>
<dbReference type="AlphaFoldDB" id="A0A1G1WNY1"/>
<evidence type="ECO:0000313" key="4">
    <source>
        <dbReference type="Proteomes" id="UP000178068"/>
    </source>
</evidence>
<comment type="caution">
    <text evidence="3">The sequence shown here is derived from an EMBL/GenBank/DDBJ whole genome shotgun (WGS) entry which is preliminary data.</text>
</comment>
<evidence type="ECO:0000256" key="2">
    <source>
        <dbReference type="SAM" id="Phobius"/>
    </source>
</evidence>
<evidence type="ECO:0000256" key="1">
    <source>
        <dbReference type="SAM" id="MobiDB-lite"/>
    </source>
</evidence>
<sequence>MTRAISAILLILILVGAVALVFVFFRTSPKVQILTITKEGKFDPTELKVANTEVLKIENKDDRKHTVRNTASNTNVVTDLEEGKTSGEIVFDDNSRNALALADDKNIVAAILVGAAPAAPEVKQTPTTVVPPATNTAPAQTTPATNQSSQPLPTTGAADNLIYLVILFVGVLFFLTTQRILPFNLSKLLVKVNGHSLIVHQGETTLVEFQKDSFKKS</sequence>
<dbReference type="STRING" id="1802603.A3F35_01530"/>
<feature type="transmembrane region" description="Helical" evidence="2">
    <location>
        <begin position="161"/>
        <end position="181"/>
    </location>
</feature>
<gene>
    <name evidence="3" type="ORF">A3F35_01530</name>
</gene>
<organism evidence="3 4">
    <name type="scientific">Candidatus Woykebacteria bacterium RIFCSPHIGHO2_12_FULL_45_10</name>
    <dbReference type="NCBI Taxonomy" id="1802603"/>
    <lineage>
        <taxon>Bacteria</taxon>
        <taxon>Candidatus Woykeibacteriota</taxon>
    </lineage>
</organism>
<dbReference type="Proteomes" id="UP000178068">
    <property type="component" value="Unassembled WGS sequence"/>
</dbReference>
<keyword evidence="2" id="KW-0472">Membrane</keyword>
<keyword evidence="2" id="KW-1133">Transmembrane helix</keyword>
<reference evidence="3 4" key="1">
    <citation type="journal article" date="2016" name="Nat. Commun.">
        <title>Thousands of microbial genomes shed light on interconnected biogeochemical processes in an aquifer system.</title>
        <authorList>
            <person name="Anantharaman K."/>
            <person name="Brown C.T."/>
            <person name="Hug L.A."/>
            <person name="Sharon I."/>
            <person name="Castelle C.J."/>
            <person name="Probst A.J."/>
            <person name="Thomas B.C."/>
            <person name="Singh A."/>
            <person name="Wilkins M.J."/>
            <person name="Karaoz U."/>
            <person name="Brodie E.L."/>
            <person name="Williams K.H."/>
            <person name="Hubbard S.S."/>
            <person name="Banfield J.F."/>
        </authorList>
    </citation>
    <scope>NUCLEOTIDE SEQUENCE [LARGE SCALE GENOMIC DNA]</scope>
</reference>
<keyword evidence="2" id="KW-0812">Transmembrane</keyword>
<feature type="compositionally biased region" description="Low complexity" evidence="1">
    <location>
        <begin position="123"/>
        <end position="146"/>
    </location>
</feature>
<proteinExistence type="predicted"/>
<name>A0A1G1WNY1_9BACT</name>
<feature type="region of interest" description="Disordered" evidence="1">
    <location>
        <begin position="123"/>
        <end position="152"/>
    </location>
</feature>
<dbReference type="EMBL" id="MHCZ01000034">
    <property type="protein sequence ID" value="OGY29393.1"/>
    <property type="molecule type" value="Genomic_DNA"/>
</dbReference>
<protein>
    <submittedName>
        <fullName evidence="3">Uncharacterized protein</fullName>
    </submittedName>
</protein>
<evidence type="ECO:0000313" key="3">
    <source>
        <dbReference type="EMBL" id="OGY29393.1"/>
    </source>
</evidence>